<proteinExistence type="predicted"/>
<keyword evidence="3" id="KW-1185">Reference proteome</keyword>
<dbReference type="SUPFAM" id="SSF142433">
    <property type="entry name" value="CinA-like"/>
    <property type="match status" value="1"/>
</dbReference>
<name>A0AA35TKY5_GEOBA</name>
<reference evidence="2" key="1">
    <citation type="submission" date="2023-03" db="EMBL/GenBank/DDBJ databases">
        <authorList>
            <person name="Steffen K."/>
            <person name="Cardenas P."/>
        </authorList>
    </citation>
    <scope>NUCLEOTIDE SEQUENCE</scope>
</reference>
<accession>A0AA35TKY5</accession>
<comment type="caution">
    <text evidence="2">The sequence shown here is derived from an EMBL/GenBank/DDBJ whole genome shotgun (WGS) entry which is preliminary data.</text>
</comment>
<feature type="domain" description="CinA C-terminal" evidence="1">
    <location>
        <begin position="63"/>
        <end position="153"/>
    </location>
</feature>
<sequence>LSRGGRRTSVARARAARRGCRVVHRRTDRLAAHGCSRQFGLRPRRLGGVRQRGQDGATRRGSRMIEVHGAVSEPVARALAQGCRKLAGTDYGLGVTGIAGPGGGSPEKPVGTVYVALAGPGERVRVRHLKLPGERDRVKFQASQAALDLLRRALLD</sequence>
<dbReference type="Pfam" id="PF02464">
    <property type="entry name" value="CinA"/>
    <property type="match status" value="1"/>
</dbReference>
<dbReference type="NCBIfam" id="TIGR00199">
    <property type="entry name" value="PncC_domain"/>
    <property type="match status" value="1"/>
</dbReference>
<gene>
    <name evidence="2" type="ORF">GBAR_LOCUS27259</name>
</gene>
<feature type="non-terminal residue" evidence="2">
    <location>
        <position position="1"/>
    </location>
</feature>
<dbReference type="Gene3D" id="3.90.950.20">
    <property type="entry name" value="CinA-like"/>
    <property type="match status" value="1"/>
</dbReference>
<evidence type="ECO:0000313" key="3">
    <source>
        <dbReference type="Proteomes" id="UP001174909"/>
    </source>
</evidence>
<evidence type="ECO:0000313" key="2">
    <source>
        <dbReference type="EMBL" id="CAI8049503.1"/>
    </source>
</evidence>
<organism evidence="2 3">
    <name type="scientific">Geodia barretti</name>
    <name type="common">Barrett's horny sponge</name>
    <dbReference type="NCBI Taxonomy" id="519541"/>
    <lineage>
        <taxon>Eukaryota</taxon>
        <taxon>Metazoa</taxon>
        <taxon>Porifera</taxon>
        <taxon>Demospongiae</taxon>
        <taxon>Heteroscleromorpha</taxon>
        <taxon>Tetractinellida</taxon>
        <taxon>Astrophorina</taxon>
        <taxon>Geodiidae</taxon>
        <taxon>Geodia</taxon>
    </lineage>
</organism>
<dbReference type="InterPro" id="IPR036653">
    <property type="entry name" value="CinA-like_C"/>
</dbReference>
<dbReference type="Proteomes" id="UP001174909">
    <property type="component" value="Unassembled WGS sequence"/>
</dbReference>
<dbReference type="EMBL" id="CASHTH010003799">
    <property type="protein sequence ID" value="CAI8049503.1"/>
    <property type="molecule type" value="Genomic_DNA"/>
</dbReference>
<dbReference type="AlphaFoldDB" id="A0AA35TKY5"/>
<dbReference type="InterPro" id="IPR008136">
    <property type="entry name" value="CinA_C"/>
</dbReference>
<evidence type="ECO:0000259" key="1">
    <source>
        <dbReference type="Pfam" id="PF02464"/>
    </source>
</evidence>
<protein>
    <submittedName>
        <fullName evidence="2">CinA-like protein</fullName>
    </submittedName>
</protein>